<proteinExistence type="predicted"/>
<dbReference type="OrthoDB" id="5333350at2"/>
<reference evidence="7" key="1">
    <citation type="submission" date="2017-04" db="EMBL/GenBank/DDBJ databases">
        <authorList>
            <person name="Varghese N."/>
            <person name="Submissions S."/>
        </authorList>
    </citation>
    <scope>NUCLEOTIDE SEQUENCE [LARGE SCALE GENOMIC DNA]</scope>
    <source>
        <strain evidence="7">DSM 16512</strain>
    </source>
</reference>
<feature type="transmembrane region" description="Helical" evidence="5">
    <location>
        <begin position="139"/>
        <end position="164"/>
    </location>
</feature>
<protein>
    <submittedName>
        <fullName evidence="6">Etoposide-induced protein 2.4 (EI24)</fullName>
    </submittedName>
</protein>
<evidence type="ECO:0000256" key="5">
    <source>
        <dbReference type="SAM" id="Phobius"/>
    </source>
</evidence>
<dbReference type="RefSeq" id="WP_084276305.1">
    <property type="nucleotide sequence ID" value="NZ_AP026671.1"/>
</dbReference>
<keyword evidence="4 5" id="KW-0472">Membrane</keyword>
<dbReference type="EMBL" id="FWWZ01000001">
    <property type="protein sequence ID" value="SMC09962.1"/>
    <property type="molecule type" value="Genomic_DNA"/>
</dbReference>
<evidence type="ECO:0000256" key="3">
    <source>
        <dbReference type="ARBA" id="ARBA00022989"/>
    </source>
</evidence>
<dbReference type="AlphaFoldDB" id="A0A1W1WUU4"/>
<comment type="subcellular location">
    <subcellularLocation>
        <location evidence="1">Membrane</location>
        <topology evidence="1">Multi-pass membrane protein</topology>
    </subcellularLocation>
</comment>
<name>A0A1W1WUU4_9BACT</name>
<accession>A0A1W1WUU4</accession>
<feature type="transmembrane region" description="Helical" evidence="5">
    <location>
        <begin position="72"/>
        <end position="93"/>
    </location>
</feature>
<keyword evidence="7" id="KW-1185">Reference proteome</keyword>
<feature type="transmembrane region" description="Helical" evidence="5">
    <location>
        <begin position="23"/>
        <end position="45"/>
    </location>
</feature>
<dbReference type="InterPro" id="IPR059112">
    <property type="entry name" value="CysZ/EI24"/>
</dbReference>
<evidence type="ECO:0000313" key="6">
    <source>
        <dbReference type="EMBL" id="SMC09962.1"/>
    </source>
</evidence>
<gene>
    <name evidence="6" type="ORF">SAMN05660197_1788</name>
</gene>
<evidence type="ECO:0000256" key="1">
    <source>
        <dbReference type="ARBA" id="ARBA00004141"/>
    </source>
</evidence>
<organism evidence="6 7">
    <name type="scientific">Nitratiruptor tergarcus DSM 16512</name>
    <dbReference type="NCBI Taxonomy" id="1069081"/>
    <lineage>
        <taxon>Bacteria</taxon>
        <taxon>Pseudomonadati</taxon>
        <taxon>Campylobacterota</taxon>
        <taxon>Epsilonproteobacteria</taxon>
        <taxon>Nautiliales</taxon>
        <taxon>Nitratiruptoraceae</taxon>
        <taxon>Nitratiruptor</taxon>
    </lineage>
</organism>
<dbReference type="STRING" id="1069081.SAMN05660197_1788"/>
<dbReference type="Pfam" id="PF07264">
    <property type="entry name" value="EI24"/>
    <property type="match status" value="1"/>
</dbReference>
<sequence length="246" mass="27636">MQKSIFVAAFEDFLTKKFLTLTFAPFFITLIIFAGIAFGSIGNIIELLSQVAQNPQALQDPDIASFFQNHPWLAAIAGSFIFKIIFGTLLAIFGTLLAILASTAIATIVMGFFTPIVVKEIHKRHYSHIVLEGSMSIGEYIVMMLKVLLKTVGVFFLAALAYFIPLLNVIALNIPFYYLFHSFLSLDVGGEIMRKKELEEILKKYRLKIMSTTGILYLITLIPFAGMLLQVYFVAVMAHLFFRLRS</sequence>
<feature type="transmembrane region" description="Helical" evidence="5">
    <location>
        <begin position="214"/>
        <end position="242"/>
    </location>
</feature>
<keyword evidence="2 5" id="KW-0812">Transmembrane</keyword>
<feature type="transmembrane region" description="Helical" evidence="5">
    <location>
        <begin position="99"/>
        <end position="118"/>
    </location>
</feature>
<keyword evidence="3 5" id="KW-1133">Transmembrane helix</keyword>
<evidence type="ECO:0000256" key="2">
    <source>
        <dbReference type="ARBA" id="ARBA00022692"/>
    </source>
</evidence>
<evidence type="ECO:0000313" key="7">
    <source>
        <dbReference type="Proteomes" id="UP000192602"/>
    </source>
</evidence>
<evidence type="ECO:0000256" key="4">
    <source>
        <dbReference type="ARBA" id="ARBA00023136"/>
    </source>
</evidence>
<dbReference type="Proteomes" id="UP000192602">
    <property type="component" value="Unassembled WGS sequence"/>
</dbReference>